<name>A0ACC2W9M2_9TREE</name>
<accession>A0ACC2W9M2</accession>
<proteinExistence type="predicted"/>
<reference evidence="1" key="1">
    <citation type="submission" date="2023-04" db="EMBL/GenBank/DDBJ databases">
        <title>Draft Genome sequencing of Naganishia species isolated from polar environments using Oxford Nanopore Technology.</title>
        <authorList>
            <person name="Leo P."/>
            <person name="Venkateswaran K."/>
        </authorList>
    </citation>
    <scope>NUCLEOTIDE SEQUENCE</scope>
    <source>
        <strain evidence="1">MNA-CCFEE 5423</strain>
    </source>
</reference>
<evidence type="ECO:0000313" key="1">
    <source>
        <dbReference type="EMBL" id="KAJ9107546.1"/>
    </source>
</evidence>
<gene>
    <name evidence="1" type="ORF">QFC21_001004</name>
</gene>
<dbReference type="Proteomes" id="UP001227268">
    <property type="component" value="Unassembled WGS sequence"/>
</dbReference>
<comment type="caution">
    <text evidence="1">The sequence shown here is derived from an EMBL/GenBank/DDBJ whole genome shotgun (WGS) entry which is preliminary data.</text>
</comment>
<keyword evidence="2" id="KW-1185">Reference proteome</keyword>
<evidence type="ECO:0000313" key="2">
    <source>
        <dbReference type="Proteomes" id="UP001227268"/>
    </source>
</evidence>
<dbReference type="EMBL" id="JASBWT010000002">
    <property type="protein sequence ID" value="KAJ9107546.1"/>
    <property type="molecule type" value="Genomic_DNA"/>
</dbReference>
<sequence length="279" mass="30305">MSLALEPDNIDRYGDQGGGDYDYDDHAVGGHLPFIRVGTVSNTALDGNSTLAGVDDTTALKWKYEDKMVTMGLVFGSMFRVVYSLTRKIAVSCEDESGSATKDTRMTQMQRFPGAYAQPPPLYYGNQPLRDISNENTARTNATILNHRPHFPAAGPTRPTVPSQASSEDISTSSSFDRFMTAPTPPPFAQVPSKTPLRDKATAHDSALPAYVLEYEAVKGEKSQVTQSTSPQLDAPAPAFLQPVGPGTENQSVTVRAPQDSTAPTLNLRVPFDQWRFGM</sequence>
<organism evidence="1 2">
    <name type="scientific">Naganishia friedmannii</name>
    <dbReference type="NCBI Taxonomy" id="89922"/>
    <lineage>
        <taxon>Eukaryota</taxon>
        <taxon>Fungi</taxon>
        <taxon>Dikarya</taxon>
        <taxon>Basidiomycota</taxon>
        <taxon>Agaricomycotina</taxon>
        <taxon>Tremellomycetes</taxon>
        <taxon>Filobasidiales</taxon>
        <taxon>Filobasidiaceae</taxon>
        <taxon>Naganishia</taxon>
    </lineage>
</organism>
<protein>
    <submittedName>
        <fullName evidence="1">Uncharacterized protein</fullName>
    </submittedName>
</protein>